<dbReference type="NCBIfam" id="TIGR00571">
    <property type="entry name" value="dam"/>
    <property type="match status" value="1"/>
</dbReference>
<dbReference type="GO" id="GO:0009007">
    <property type="term" value="F:site-specific DNA-methyltransferase (adenine-specific) activity"/>
    <property type="evidence" value="ECO:0007669"/>
    <property type="project" value="UniProtKB-EC"/>
</dbReference>
<evidence type="ECO:0000256" key="4">
    <source>
        <dbReference type="ARBA" id="ARBA00022679"/>
    </source>
</evidence>
<gene>
    <name evidence="7" type="ORF">IAB80_00115</name>
</gene>
<sequence>MTLDENICAKPFVKWVGGKTQLLGEVEKSLPGNFASINDAVYVEPFVGGGAVLFWILQKYSNISQAVINDINPDLINVYRIIKDAPQDLISVLMQYQDSYICLNGEERKSFYLTKRKIFNQKAVSREEMAALFIFLNRTCFNGLYRVNAKGEFNVPHGKYANPKICDDANILAVSRLLQKVTILCGDFSETLQYASNKSLFYFDPPYKPLTETSSFTSYAKEGFNDDEQKRYLDFLDRLYEKKAMVFDCRHLQQQPFVFYTGDGICYSPSMENVENLQILGFESGYNSEDALHKLLLDNDWITDCMYDAATIYSRRLAL</sequence>
<evidence type="ECO:0000313" key="7">
    <source>
        <dbReference type="EMBL" id="MBO8477302.1"/>
    </source>
</evidence>
<dbReference type="Gene3D" id="1.10.1020.10">
    <property type="entry name" value="Adenine-specific Methyltransferase, Domain 2"/>
    <property type="match status" value="1"/>
</dbReference>
<comment type="catalytic activity">
    <reaction evidence="6">
        <text>a 2'-deoxyadenosine in DNA + S-adenosyl-L-methionine = an N(6)-methyl-2'-deoxyadenosine in DNA + S-adenosyl-L-homocysteine + H(+)</text>
        <dbReference type="Rhea" id="RHEA:15197"/>
        <dbReference type="Rhea" id="RHEA-COMP:12418"/>
        <dbReference type="Rhea" id="RHEA-COMP:12419"/>
        <dbReference type="ChEBI" id="CHEBI:15378"/>
        <dbReference type="ChEBI" id="CHEBI:57856"/>
        <dbReference type="ChEBI" id="CHEBI:59789"/>
        <dbReference type="ChEBI" id="CHEBI:90615"/>
        <dbReference type="ChEBI" id="CHEBI:90616"/>
        <dbReference type="EC" id="2.1.1.72"/>
    </reaction>
</comment>
<keyword evidence="4" id="KW-0808">Transferase</keyword>
<dbReference type="PRINTS" id="PR00505">
    <property type="entry name" value="D12N6MTFRASE"/>
</dbReference>
<comment type="similarity">
    <text evidence="1">Belongs to the N(4)/N(6)-methyltransferase family.</text>
</comment>
<proteinExistence type="inferred from homology"/>
<dbReference type="GO" id="GO:1904047">
    <property type="term" value="F:S-adenosyl-L-methionine binding"/>
    <property type="evidence" value="ECO:0007669"/>
    <property type="project" value="TreeGrafter"/>
</dbReference>
<dbReference type="PANTHER" id="PTHR30481:SF3">
    <property type="entry name" value="DNA ADENINE METHYLASE"/>
    <property type="match status" value="1"/>
</dbReference>
<evidence type="ECO:0000256" key="1">
    <source>
        <dbReference type="ARBA" id="ARBA00006594"/>
    </source>
</evidence>
<evidence type="ECO:0000313" key="8">
    <source>
        <dbReference type="Proteomes" id="UP000823771"/>
    </source>
</evidence>
<dbReference type="InterPro" id="IPR029063">
    <property type="entry name" value="SAM-dependent_MTases_sf"/>
</dbReference>
<evidence type="ECO:0000256" key="6">
    <source>
        <dbReference type="ARBA" id="ARBA00047942"/>
    </source>
</evidence>
<dbReference type="GO" id="GO:0009307">
    <property type="term" value="P:DNA restriction-modification system"/>
    <property type="evidence" value="ECO:0007669"/>
    <property type="project" value="InterPro"/>
</dbReference>
<evidence type="ECO:0000256" key="2">
    <source>
        <dbReference type="ARBA" id="ARBA00011900"/>
    </source>
</evidence>
<evidence type="ECO:0000256" key="3">
    <source>
        <dbReference type="ARBA" id="ARBA00022603"/>
    </source>
</evidence>
<dbReference type="GO" id="GO:0006298">
    <property type="term" value="P:mismatch repair"/>
    <property type="evidence" value="ECO:0007669"/>
    <property type="project" value="TreeGrafter"/>
</dbReference>
<dbReference type="InterPro" id="IPR012327">
    <property type="entry name" value="MeTrfase_D12"/>
</dbReference>
<accession>A0A9D9NKY1</accession>
<dbReference type="Proteomes" id="UP000823771">
    <property type="component" value="Unassembled WGS sequence"/>
</dbReference>
<reference evidence="7" key="2">
    <citation type="journal article" date="2021" name="PeerJ">
        <title>Extensive microbial diversity within the chicken gut microbiome revealed by metagenomics and culture.</title>
        <authorList>
            <person name="Gilroy R."/>
            <person name="Ravi A."/>
            <person name="Getino M."/>
            <person name="Pursley I."/>
            <person name="Horton D.L."/>
            <person name="Alikhan N.F."/>
            <person name="Baker D."/>
            <person name="Gharbi K."/>
            <person name="Hall N."/>
            <person name="Watson M."/>
            <person name="Adriaenssens E.M."/>
            <person name="Foster-Nyarko E."/>
            <person name="Jarju S."/>
            <person name="Secka A."/>
            <person name="Antonio M."/>
            <person name="Oren A."/>
            <person name="Chaudhuri R.R."/>
            <person name="La Ragione R."/>
            <person name="Hildebrand F."/>
            <person name="Pallen M.J."/>
        </authorList>
    </citation>
    <scope>NUCLEOTIDE SEQUENCE</scope>
    <source>
        <strain evidence="7">2478</strain>
    </source>
</reference>
<reference evidence="7" key="1">
    <citation type="submission" date="2020-10" db="EMBL/GenBank/DDBJ databases">
        <authorList>
            <person name="Gilroy R."/>
        </authorList>
    </citation>
    <scope>NUCLEOTIDE SEQUENCE</scope>
    <source>
        <strain evidence="7">2478</strain>
    </source>
</reference>
<organism evidence="7 8">
    <name type="scientific">Candidatus Cryptobacteroides excrementipullorum</name>
    <dbReference type="NCBI Taxonomy" id="2840761"/>
    <lineage>
        <taxon>Bacteria</taxon>
        <taxon>Pseudomonadati</taxon>
        <taxon>Bacteroidota</taxon>
        <taxon>Bacteroidia</taxon>
        <taxon>Bacteroidales</taxon>
        <taxon>Candidatus Cryptobacteroides</taxon>
    </lineage>
</organism>
<dbReference type="PANTHER" id="PTHR30481">
    <property type="entry name" value="DNA ADENINE METHYLASE"/>
    <property type="match status" value="1"/>
</dbReference>
<dbReference type="InterPro" id="IPR023095">
    <property type="entry name" value="Ade_MeTrfase_dom_2"/>
</dbReference>
<dbReference type="GO" id="GO:0032259">
    <property type="term" value="P:methylation"/>
    <property type="evidence" value="ECO:0007669"/>
    <property type="project" value="UniProtKB-KW"/>
</dbReference>
<dbReference type="EMBL" id="JADILZ010000002">
    <property type="protein sequence ID" value="MBO8477302.1"/>
    <property type="molecule type" value="Genomic_DNA"/>
</dbReference>
<dbReference type="GO" id="GO:0043565">
    <property type="term" value="F:sequence-specific DNA binding"/>
    <property type="evidence" value="ECO:0007669"/>
    <property type="project" value="TreeGrafter"/>
</dbReference>
<keyword evidence="3 7" id="KW-0489">Methyltransferase</keyword>
<dbReference type="Pfam" id="PF02086">
    <property type="entry name" value="MethyltransfD12"/>
    <property type="match status" value="1"/>
</dbReference>
<protein>
    <recommendedName>
        <fullName evidence="2">site-specific DNA-methyltransferase (adenine-specific)</fullName>
        <ecNumber evidence="2">2.1.1.72</ecNumber>
    </recommendedName>
</protein>
<keyword evidence="5" id="KW-0949">S-adenosyl-L-methionine</keyword>
<comment type="caution">
    <text evidence="7">The sequence shown here is derived from an EMBL/GenBank/DDBJ whole genome shotgun (WGS) entry which is preliminary data.</text>
</comment>
<dbReference type="Gene3D" id="3.40.50.150">
    <property type="entry name" value="Vaccinia Virus protein VP39"/>
    <property type="match status" value="1"/>
</dbReference>
<dbReference type="SUPFAM" id="SSF53335">
    <property type="entry name" value="S-adenosyl-L-methionine-dependent methyltransferases"/>
    <property type="match status" value="1"/>
</dbReference>
<name>A0A9D9NKY1_9BACT</name>
<evidence type="ECO:0000256" key="5">
    <source>
        <dbReference type="ARBA" id="ARBA00022691"/>
    </source>
</evidence>
<dbReference type="EC" id="2.1.1.72" evidence="2"/>
<dbReference type="AlphaFoldDB" id="A0A9D9NKY1"/>